<proteinExistence type="predicted"/>
<comment type="caution">
    <text evidence="5">The sequence shown here is derived from an EMBL/GenBank/DDBJ whole genome shotgun (WGS) entry which is preliminary data.</text>
</comment>
<dbReference type="Pfam" id="PF13410">
    <property type="entry name" value="GST_C_2"/>
    <property type="match status" value="1"/>
</dbReference>
<dbReference type="RefSeq" id="XP_014570451.1">
    <property type="nucleotide sequence ID" value="XM_014714965.1"/>
</dbReference>
<feature type="active site" description="Proton donor/acceptor" evidence="1">
    <location>
        <position position="182"/>
    </location>
</feature>
<dbReference type="OrthoDB" id="2309723at2759"/>
<feature type="site" description="Lowers pKa of active site Cys" evidence="3">
    <location>
        <position position="285"/>
    </location>
</feature>
<feature type="binding site" evidence="2">
    <location>
        <position position="85"/>
    </location>
    <ligand>
        <name>glutathione</name>
        <dbReference type="ChEBI" id="CHEBI:57925"/>
    </ligand>
</feature>
<dbReference type="SUPFAM" id="SSF47616">
    <property type="entry name" value="GST C-terminal domain-like"/>
    <property type="match status" value="1"/>
</dbReference>
<dbReference type="SFLD" id="SFLDS00019">
    <property type="entry name" value="Glutathione_Transferase_(cytos"/>
    <property type="match status" value="1"/>
</dbReference>
<accession>G7DTF1</accession>
<evidence type="ECO:0000256" key="3">
    <source>
        <dbReference type="PIRSR" id="PIRSR015753-3"/>
    </source>
</evidence>
<feature type="active site" description="Nucleophile" evidence="1">
    <location>
        <position position="52"/>
    </location>
</feature>
<dbReference type="InterPro" id="IPR036249">
    <property type="entry name" value="Thioredoxin-like_sf"/>
</dbReference>
<dbReference type="SFLD" id="SFLDG01148">
    <property type="entry name" value="Xi_(cytGST)"/>
    <property type="match status" value="1"/>
</dbReference>
<evidence type="ECO:0000259" key="4">
    <source>
        <dbReference type="PROSITE" id="PS50405"/>
    </source>
</evidence>
<dbReference type="InterPro" id="IPR040079">
    <property type="entry name" value="Glutathione_S-Trfase"/>
</dbReference>
<dbReference type="InterPro" id="IPR036282">
    <property type="entry name" value="Glutathione-S-Trfase_C_sf"/>
</dbReference>
<dbReference type="Gene3D" id="1.20.1050.10">
    <property type="match status" value="1"/>
</dbReference>
<feature type="binding site" evidence="2">
    <location>
        <begin position="119"/>
        <end position="122"/>
    </location>
    <ligand>
        <name>glutathione</name>
        <dbReference type="ChEBI" id="CHEBI:57925"/>
    </ligand>
</feature>
<dbReference type="GO" id="GO:0004364">
    <property type="term" value="F:glutathione transferase activity"/>
    <property type="evidence" value="ECO:0007669"/>
    <property type="project" value="InterPro"/>
</dbReference>
<dbReference type="GO" id="GO:0005737">
    <property type="term" value="C:cytoplasm"/>
    <property type="evidence" value="ECO:0007669"/>
    <property type="project" value="TreeGrafter"/>
</dbReference>
<evidence type="ECO:0000256" key="1">
    <source>
        <dbReference type="PIRSR" id="PIRSR015753-1"/>
    </source>
</evidence>
<dbReference type="PROSITE" id="PS50405">
    <property type="entry name" value="GST_CTER"/>
    <property type="match status" value="1"/>
</dbReference>
<gene>
    <name evidence="5" type="primary">Mo00444</name>
    <name evidence="5" type="ORF">E5Q_00444</name>
</gene>
<reference evidence="5 6" key="1">
    <citation type="journal article" date="2011" name="J. Gen. Appl. Microbiol.">
        <title>Draft genome sequencing of the enigmatic basidiomycete Mixia osmundae.</title>
        <authorList>
            <person name="Nishida H."/>
            <person name="Nagatsuka Y."/>
            <person name="Sugiyama J."/>
        </authorList>
    </citation>
    <scope>NUCLEOTIDE SEQUENCE [LARGE SCALE GENOMIC DNA]</scope>
    <source>
        <strain evidence="6">CBS 9802 / IAM 14324 / JCM 22182 / KY 12970</strain>
    </source>
</reference>
<dbReference type="SUPFAM" id="SSF52833">
    <property type="entry name" value="Thioredoxin-like"/>
    <property type="match status" value="1"/>
</dbReference>
<dbReference type="InterPro" id="IPR010987">
    <property type="entry name" value="Glutathione-S-Trfase_C-like"/>
</dbReference>
<dbReference type="InterPro" id="IPR047047">
    <property type="entry name" value="GST_Omega-like_C"/>
</dbReference>
<protein>
    <recommendedName>
        <fullName evidence="4">GST C-terminal domain-containing protein</fullName>
    </recommendedName>
</protein>
<dbReference type="CDD" id="cd03190">
    <property type="entry name" value="GST_C_Omega_like"/>
    <property type="match status" value="1"/>
</dbReference>
<reference evidence="5 6" key="2">
    <citation type="journal article" date="2012" name="Open Biol.">
        <title>Characteristics of nucleosomes and linker DNA regions on the genome of the basidiomycete Mixia osmundae revealed by mono- and dinucleosome mapping.</title>
        <authorList>
            <person name="Nishida H."/>
            <person name="Kondo S."/>
            <person name="Matsumoto T."/>
            <person name="Suzuki Y."/>
            <person name="Yoshikawa H."/>
            <person name="Taylor T.D."/>
            <person name="Sugiyama J."/>
        </authorList>
    </citation>
    <scope>NUCLEOTIDE SEQUENCE [LARGE SCALE GENOMIC DNA]</scope>
    <source>
        <strain evidence="6">CBS 9802 / IAM 14324 / JCM 22182 / KY 12970</strain>
    </source>
</reference>
<organism evidence="5 6">
    <name type="scientific">Mixia osmundae (strain CBS 9802 / IAM 14324 / JCM 22182 / KY 12970)</name>
    <dbReference type="NCBI Taxonomy" id="764103"/>
    <lineage>
        <taxon>Eukaryota</taxon>
        <taxon>Fungi</taxon>
        <taxon>Dikarya</taxon>
        <taxon>Basidiomycota</taxon>
        <taxon>Pucciniomycotina</taxon>
        <taxon>Mixiomycetes</taxon>
        <taxon>Mixiales</taxon>
        <taxon>Mixiaceae</taxon>
        <taxon>Mixia</taxon>
    </lineage>
</organism>
<keyword evidence="6" id="KW-1185">Reference proteome</keyword>
<evidence type="ECO:0000313" key="6">
    <source>
        <dbReference type="Proteomes" id="UP000009131"/>
    </source>
</evidence>
<dbReference type="PANTHER" id="PTHR32419:SF6">
    <property type="entry name" value="GLUTATHIONE S-TRANSFERASE OMEGA-LIKE 1-RELATED"/>
    <property type="match status" value="1"/>
</dbReference>
<dbReference type="PANTHER" id="PTHR32419">
    <property type="entry name" value="GLUTATHIONYL-HYDROQUINONE REDUCTASE"/>
    <property type="match status" value="1"/>
</dbReference>
<dbReference type="InterPro" id="IPR016639">
    <property type="entry name" value="GST_Omega/GSH"/>
</dbReference>
<dbReference type="SFLD" id="SFLDG01206">
    <property type="entry name" value="Xi.1"/>
    <property type="match status" value="1"/>
</dbReference>
<dbReference type="eggNOG" id="KOG2903">
    <property type="taxonomic scope" value="Eukaryota"/>
</dbReference>
<dbReference type="Proteomes" id="UP000009131">
    <property type="component" value="Unassembled WGS sequence"/>
</dbReference>
<feature type="binding site" evidence="2">
    <location>
        <begin position="137"/>
        <end position="138"/>
    </location>
    <ligand>
        <name>glutathione</name>
        <dbReference type="ChEBI" id="CHEBI:57925"/>
    </ligand>
</feature>
<sequence length="311" mass="35876">MTSAKEARIYTQADKDGQFRRQNAFFRDTISADHPVFKPDSGRYLLYVNTGCPWANRTILVRNLLKLQDHVDITYLAPILSPDGWYWDGKDGADERDPIWGHHLIRDVYHSVEPSYDLRYTVPVLLDKQTKRIVSNESSEIIRMLYTFPSADSKLDLYPLAMRSDIDALNEWIYNDINNGVYKTGFAASQAVYDEHVRTLFRALDRLEALLSSDGRQYLLGSELTEADVRLYPTIARFDISYHYAFRCNLRKVSDYPALQAWFKRLYAQHEFRSATHFDQIKVGYTMAAAKGGWDTQTDRPIVPAGPVLDL</sequence>
<dbReference type="STRING" id="764103.G7DTF1"/>
<dbReference type="Gene3D" id="3.40.30.10">
    <property type="entry name" value="Glutaredoxin"/>
    <property type="match status" value="1"/>
</dbReference>
<dbReference type="InterPro" id="IPR004045">
    <property type="entry name" value="Glutathione_S-Trfase_N"/>
</dbReference>
<evidence type="ECO:0000313" key="5">
    <source>
        <dbReference type="EMBL" id="GAA93798.1"/>
    </source>
</evidence>
<dbReference type="InParanoid" id="G7DTF1"/>
<name>G7DTF1_MIXOS</name>
<dbReference type="EMBL" id="BABT02000025">
    <property type="protein sequence ID" value="GAA93798.1"/>
    <property type="molecule type" value="Genomic_DNA"/>
</dbReference>
<dbReference type="AlphaFoldDB" id="G7DTF1"/>
<dbReference type="HOGENOM" id="CLU_037263_0_1_1"/>
<feature type="site" description="Lowers pKa of active site Cys" evidence="3">
    <location>
        <position position="242"/>
    </location>
</feature>
<dbReference type="PIRSF" id="PIRSF015753">
    <property type="entry name" value="GST"/>
    <property type="match status" value="1"/>
</dbReference>
<evidence type="ECO:0000256" key="2">
    <source>
        <dbReference type="PIRSR" id="PIRSR015753-2"/>
    </source>
</evidence>
<feature type="domain" description="GST C-terminal" evidence="4">
    <location>
        <begin position="159"/>
        <end position="285"/>
    </location>
</feature>
<dbReference type="Pfam" id="PF13409">
    <property type="entry name" value="GST_N_2"/>
    <property type="match status" value="1"/>
</dbReference>